<keyword evidence="4" id="KW-0560">Oxidoreductase</keyword>
<evidence type="ECO:0000313" key="7">
    <source>
        <dbReference type="EMBL" id="ORW74631.1"/>
    </source>
</evidence>
<keyword evidence="3" id="KW-0964">Secreted</keyword>
<dbReference type="Gene3D" id="3.40.50.720">
    <property type="entry name" value="NAD(P)-binding Rossmann-like Domain"/>
    <property type="match status" value="1"/>
</dbReference>
<dbReference type="GO" id="GO:0032787">
    <property type="term" value="P:monocarboxylic acid metabolic process"/>
    <property type="evidence" value="ECO:0007669"/>
    <property type="project" value="UniProtKB-ARBA"/>
</dbReference>
<dbReference type="EMBL" id="LQPR01000007">
    <property type="protein sequence ID" value="ORW74631.1"/>
    <property type="molecule type" value="Genomic_DNA"/>
</dbReference>
<evidence type="ECO:0000313" key="8">
    <source>
        <dbReference type="Proteomes" id="UP000193387"/>
    </source>
</evidence>
<comment type="subcellular location">
    <subcellularLocation>
        <location evidence="1">Secreted</location>
        <location evidence="1">Cell wall</location>
    </subcellularLocation>
</comment>
<dbReference type="PRINTS" id="PR00081">
    <property type="entry name" value="GDHRDH"/>
</dbReference>
<evidence type="ECO:0000256" key="6">
    <source>
        <dbReference type="ARBA" id="ARBA00047400"/>
    </source>
</evidence>
<gene>
    <name evidence="7" type="ORF">AWC23_04395</name>
</gene>
<evidence type="ECO:0000256" key="1">
    <source>
        <dbReference type="ARBA" id="ARBA00004191"/>
    </source>
</evidence>
<evidence type="ECO:0000256" key="3">
    <source>
        <dbReference type="ARBA" id="ARBA00022512"/>
    </source>
</evidence>
<dbReference type="NCBIfam" id="NF009466">
    <property type="entry name" value="PRK12826.1-2"/>
    <property type="match status" value="1"/>
</dbReference>
<dbReference type="PROSITE" id="PS00061">
    <property type="entry name" value="ADH_SHORT"/>
    <property type="match status" value="1"/>
</dbReference>
<evidence type="ECO:0000256" key="2">
    <source>
        <dbReference type="ARBA" id="ARBA00006484"/>
    </source>
</evidence>
<dbReference type="Proteomes" id="UP000193387">
    <property type="component" value="Unassembled WGS sequence"/>
</dbReference>
<comment type="caution">
    <text evidence="7">The sequence shown here is derived from an EMBL/GenBank/DDBJ whole genome shotgun (WGS) entry which is preliminary data.</text>
</comment>
<keyword evidence="3" id="KW-0134">Cell wall</keyword>
<dbReference type="GO" id="GO:0004316">
    <property type="term" value="F:3-oxoacyl-[acyl-carrier-protein] reductase (NADPH) activity"/>
    <property type="evidence" value="ECO:0007669"/>
    <property type="project" value="UniProtKB-EC"/>
</dbReference>
<dbReference type="InterPro" id="IPR002347">
    <property type="entry name" value="SDR_fam"/>
</dbReference>
<evidence type="ECO:0000256" key="5">
    <source>
        <dbReference type="ARBA" id="ARBA00040781"/>
    </source>
</evidence>
<dbReference type="AlphaFoldDB" id="A0AAJ3NU06"/>
<dbReference type="Pfam" id="PF13561">
    <property type="entry name" value="adh_short_C2"/>
    <property type="match status" value="1"/>
</dbReference>
<dbReference type="InterPro" id="IPR036291">
    <property type="entry name" value="NAD(P)-bd_dom_sf"/>
</dbReference>
<dbReference type="PRINTS" id="PR00080">
    <property type="entry name" value="SDRFAMILY"/>
</dbReference>
<dbReference type="FunFam" id="3.40.50.720:FF:000173">
    <property type="entry name" value="3-oxoacyl-[acyl-carrier protein] reductase"/>
    <property type="match status" value="1"/>
</dbReference>
<dbReference type="PANTHER" id="PTHR42879">
    <property type="entry name" value="3-OXOACYL-(ACYL-CARRIER-PROTEIN) REDUCTASE"/>
    <property type="match status" value="1"/>
</dbReference>
<comment type="catalytic activity">
    <reaction evidence="6">
        <text>a (3R)-hydroxyacyl-[ACP] + NADP(+) = a 3-oxoacyl-[ACP] + NADPH + H(+)</text>
        <dbReference type="Rhea" id="RHEA:17397"/>
        <dbReference type="Rhea" id="RHEA-COMP:9916"/>
        <dbReference type="Rhea" id="RHEA-COMP:9945"/>
        <dbReference type="ChEBI" id="CHEBI:15378"/>
        <dbReference type="ChEBI" id="CHEBI:57783"/>
        <dbReference type="ChEBI" id="CHEBI:58349"/>
        <dbReference type="ChEBI" id="CHEBI:78776"/>
        <dbReference type="ChEBI" id="CHEBI:78827"/>
        <dbReference type="EC" id="1.1.1.100"/>
    </reaction>
    <physiologicalReaction direction="right-to-left" evidence="6">
        <dbReference type="Rhea" id="RHEA:17399"/>
    </physiologicalReaction>
</comment>
<accession>A0AAJ3NU06</accession>
<organism evidence="7 8">
    <name type="scientific">Mycobacterium saskatchewanense</name>
    <dbReference type="NCBI Taxonomy" id="220927"/>
    <lineage>
        <taxon>Bacteria</taxon>
        <taxon>Bacillati</taxon>
        <taxon>Actinomycetota</taxon>
        <taxon>Actinomycetes</taxon>
        <taxon>Mycobacteriales</taxon>
        <taxon>Mycobacteriaceae</taxon>
        <taxon>Mycobacterium</taxon>
        <taxon>Mycobacterium simiae complex</taxon>
    </lineage>
</organism>
<dbReference type="InterPro" id="IPR020904">
    <property type="entry name" value="Sc_DH/Rdtase_CS"/>
</dbReference>
<dbReference type="SUPFAM" id="SSF51735">
    <property type="entry name" value="NAD(P)-binding Rossmann-fold domains"/>
    <property type="match status" value="1"/>
</dbReference>
<comment type="similarity">
    <text evidence="2">Belongs to the short-chain dehydrogenases/reductases (SDR) family.</text>
</comment>
<dbReference type="InterPro" id="IPR050259">
    <property type="entry name" value="SDR"/>
</dbReference>
<name>A0AAJ3NU06_9MYCO</name>
<protein>
    <recommendedName>
        <fullName evidence="5">3-oxoacyl-[acyl-carrier-protein] reductase MabA</fullName>
    </recommendedName>
</protein>
<proteinExistence type="inferred from homology"/>
<keyword evidence="8" id="KW-1185">Reference proteome</keyword>
<evidence type="ECO:0000256" key="4">
    <source>
        <dbReference type="ARBA" id="ARBA00023002"/>
    </source>
</evidence>
<sequence>MTGGSRGIGAAIAQNLATAGAAVAIGYRNRAAQAEQVATSITTAGGTAICIPGDVSDENEVDQAFARIEAELGPVGILVNNAGAHRGGRVQKLALDDWRLVHNASLTSAFLCARRAVPLMIERRWGRIINVTSVVGLNGFPGDAAYASAKAGLIGLTKALALELARDQITVTAVAPGFVDTEMTRGLAPSIIERIERTIPAHRQATADEIAQTVGFLAAGPDYITGTVIVVDGGWRIA</sequence>
<dbReference type="PANTHER" id="PTHR42879:SF2">
    <property type="entry name" value="3-OXOACYL-[ACYL-CARRIER-PROTEIN] REDUCTASE FABG"/>
    <property type="match status" value="1"/>
</dbReference>
<reference evidence="7 8" key="1">
    <citation type="submission" date="2016-01" db="EMBL/GenBank/DDBJ databases">
        <title>The new phylogeny of the genus Mycobacterium.</title>
        <authorList>
            <person name="Tarcisio F."/>
            <person name="Conor M."/>
            <person name="Antonella G."/>
            <person name="Elisabetta G."/>
            <person name="Giulia F.S."/>
            <person name="Sara T."/>
            <person name="Anna F."/>
            <person name="Clotilde B."/>
            <person name="Roberto B."/>
            <person name="Veronica D.S."/>
            <person name="Fabio R."/>
            <person name="Monica P."/>
            <person name="Olivier J."/>
            <person name="Enrico T."/>
            <person name="Nicola S."/>
        </authorList>
    </citation>
    <scope>NUCLEOTIDE SEQUENCE [LARGE SCALE GENOMIC DNA]</scope>
    <source>
        <strain evidence="7 8">DSM 44616</strain>
    </source>
</reference>